<gene>
    <name evidence="2" type="ORF">CDAUBV1_LOCUS13567</name>
</gene>
<evidence type="ECO:0000313" key="3">
    <source>
        <dbReference type="Proteomes" id="UP001497525"/>
    </source>
</evidence>
<dbReference type="InterPro" id="IPR037448">
    <property type="entry name" value="Zig-8"/>
</dbReference>
<dbReference type="PANTHER" id="PTHR23279:SF36">
    <property type="entry name" value="DEFECTIVE PROBOSCIS EXTENSION RESPONSE 9, ISOFORM A"/>
    <property type="match status" value="1"/>
</dbReference>
<dbReference type="GO" id="GO:0032589">
    <property type="term" value="C:neuron projection membrane"/>
    <property type="evidence" value="ECO:0007669"/>
    <property type="project" value="TreeGrafter"/>
</dbReference>
<dbReference type="InterPro" id="IPR013783">
    <property type="entry name" value="Ig-like_fold"/>
</dbReference>
<dbReference type="Pfam" id="PF00047">
    <property type="entry name" value="ig"/>
    <property type="match status" value="1"/>
</dbReference>
<dbReference type="SMART" id="SM00406">
    <property type="entry name" value="IGv"/>
    <property type="match status" value="1"/>
</dbReference>
<dbReference type="AlphaFoldDB" id="A0AAV2TPC6"/>
<dbReference type="Gene3D" id="2.60.40.10">
    <property type="entry name" value="Immunoglobulins"/>
    <property type="match status" value="1"/>
</dbReference>
<dbReference type="Proteomes" id="UP001497525">
    <property type="component" value="Unassembled WGS sequence"/>
</dbReference>
<evidence type="ECO:0000313" key="2">
    <source>
        <dbReference type="EMBL" id="CAL5138759.1"/>
    </source>
</evidence>
<comment type="caution">
    <text evidence="2">The sequence shown here is derived from an EMBL/GenBank/DDBJ whole genome shotgun (WGS) entry which is preliminary data.</text>
</comment>
<dbReference type="PROSITE" id="PS50835">
    <property type="entry name" value="IG_LIKE"/>
    <property type="match status" value="1"/>
</dbReference>
<dbReference type="SMART" id="SM00409">
    <property type="entry name" value="IG"/>
    <property type="match status" value="2"/>
</dbReference>
<proteinExistence type="predicted"/>
<organism evidence="2 3">
    <name type="scientific">Calicophoron daubneyi</name>
    <name type="common">Rumen fluke</name>
    <name type="synonym">Paramphistomum daubneyi</name>
    <dbReference type="NCBI Taxonomy" id="300641"/>
    <lineage>
        <taxon>Eukaryota</taxon>
        <taxon>Metazoa</taxon>
        <taxon>Spiralia</taxon>
        <taxon>Lophotrochozoa</taxon>
        <taxon>Platyhelminthes</taxon>
        <taxon>Trematoda</taxon>
        <taxon>Digenea</taxon>
        <taxon>Plagiorchiida</taxon>
        <taxon>Pronocephalata</taxon>
        <taxon>Paramphistomoidea</taxon>
        <taxon>Paramphistomidae</taxon>
        <taxon>Calicophoron</taxon>
    </lineage>
</organism>
<protein>
    <recommendedName>
        <fullName evidence="1">Ig-like domain-containing protein</fullName>
    </recommendedName>
</protein>
<accession>A0AAV2TPC6</accession>
<dbReference type="InterPro" id="IPR013106">
    <property type="entry name" value="Ig_V-set"/>
</dbReference>
<dbReference type="InterPro" id="IPR036179">
    <property type="entry name" value="Ig-like_dom_sf"/>
</dbReference>
<evidence type="ECO:0000259" key="1">
    <source>
        <dbReference type="PROSITE" id="PS50835"/>
    </source>
</evidence>
<dbReference type="GO" id="GO:0050808">
    <property type="term" value="P:synapse organization"/>
    <property type="evidence" value="ECO:0007669"/>
    <property type="project" value="TreeGrafter"/>
</dbReference>
<dbReference type="InterPro" id="IPR003599">
    <property type="entry name" value="Ig_sub"/>
</dbReference>
<dbReference type="EMBL" id="CAXLJL010000523">
    <property type="protein sequence ID" value="CAL5138759.1"/>
    <property type="molecule type" value="Genomic_DNA"/>
</dbReference>
<dbReference type="PANTHER" id="PTHR23279">
    <property type="entry name" value="DEFECTIVE PROBOSCIS EXTENSION RESPONSE DPR -RELATED"/>
    <property type="match status" value="1"/>
</dbReference>
<dbReference type="SUPFAM" id="SSF48726">
    <property type="entry name" value="Immunoglobulin"/>
    <property type="match status" value="2"/>
</dbReference>
<dbReference type="InterPro" id="IPR007110">
    <property type="entry name" value="Ig-like_dom"/>
</dbReference>
<dbReference type="InterPro" id="IPR013151">
    <property type="entry name" value="Immunoglobulin_dom"/>
</dbReference>
<reference evidence="2" key="1">
    <citation type="submission" date="2024-06" db="EMBL/GenBank/DDBJ databases">
        <authorList>
            <person name="Liu X."/>
            <person name="Lenzi L."/>
            <person name="Haldenby T S."/>
            <person name="Uol C."/>
        </authorList>
    </citation>
    <scope>NUCLEOTIDE SEQUENCE</scope>
</reference>
<name>A0AAV2TPC6_CALDB</name>
<feature type="domain" description="Ig-like" evidence="1">
    <location>
        <begin position="195"/>
        <end position="281"/>
    </location>
</feature>
<sequence length="497" mass="56451">MLPKIHSSSAIWLIVFGGGLSKPAETSTPNAYTSSGIAPLIVLPVSLKHKITVCILLSLLSLRYYCYWFVCLRHSLPSPLVPVLIQLMLYIKPTEQRAVVPADNDSPQTFVPVHVRQNSPVGKTHNEHSILFETSPHNCPIVRNRMGPLSFADERDTFRSNQSRLGEIYTPMPAIQYRDHRTDWPVVYKAGKLEPCFDPYESVHITARAQSAVHIPCTVHNIDFGVTVMSWWKEGSLRELTVGNEVSSRRYKIDRSNPHSWTLVIQNATKSDSGTYICQINLSKLKEKFYYLSVVEPKKLADTTKLNDESVMDEVTTNTQARENDVRIDGDAEGISGQPHVLSCLSTFMSRDHTSTVHWFHNNQRQYSINERKFPTSAGHMVSDRPDQMWMFNGQQNITEHWINNSTLFSILHISSLNLSYAGTWKCVKYSKNFFERPGDASFRLRVRTKNIQSSTSHDRDSTQQSDSKAPDGCLRRRLTFGVESLITFILIGFANL</sequence>